<evidence type="ECO:0000256" key="3">
    <source>
        <dbReference type="ARBA" id="ARBA00022741"/>
    </source>
</evidence>
<dbReference type="CDD" id="cd03264">
    <property type="entry name" value="ABC_drug_resistance_like"/>
    <property type="match status" value="1"/>
</dbReference>
<reference evidence="6" key="1">
    <citation type="submission" date="2013-10" db="EMBL/GenBank/DDBJ databases">
        <title>Draft genome sequence of Clostridium botulinum type B strain Osaka05.</title>
        <authorList>
            <person name="Sakaguchi Y."/>
            <person name="Hosomi K."/>
            <person name="Uchiyama J."/>
            <person name="Ogura Y."/>
            <person name="Sakaguchi M."/>
            <person name="Kohda T."/>
            <person name="Mukamoto M."/>
            <person name="Misawa N."/>
            <person name="Matsuzaki S."/>
            <person name="Hayashi T."/>
            <person name="Kozaki S."/>
        </authorList>
    </citation>
    <scope>NUCLEOTIDE SEQUENCE</scope>
    <source>
        <strain evidence="6">Osaka05</strain>
    </source>
</reference>
<evidence type="ECO:0000259" key="5">
    <source>
        <dbReference type="PROSITE" id="PS50893"/>
    </source>
</evidence>
<organism evidence="6">
    <name type="scientific">Clostridium botulinum B str. Osaka05</name>
    <dbReference type="NCBI Taxonomy" id="1407017"/>
    <lineage>
        <taxon>Bacteria</taxon>
        <taxon>Bacillati</taxon>
        <taxon>Bacillota</taxon>
        <taxon>Clostridia</taxon>
        <taxon>Eubacteriales</taxon>
        <taxon>Clostridiaceae</taxon>
        <taxon>Clostridium</taxon>
    </lineage>
</organism>
<dbReference type="PROSITE" id="PS00211">
    <property type="entry name" value="ABC_TRANSPORTER_1"/>
    <property type="match status" value="1"/>
</dbReference>
<feature type="domain" description="ABC transporter" evidence="5">
    <location>
        <begin position="3"/>
        <end position="235"/>
    </location>
</feature>
<dbReference type="Proteomes" id="UP000054164">
    <property type="component" value="Unassembled WGS sequence"/>
</dbReference>
<gene>
    <name evidence="6" type="ORF">CBO05C_2334</name>
</gene>
<dbReference type="GO" id="GO:0016887">
    <property type="term" value="F:ATP hydrolysis activity"/>
    <property type="evidence" value="ECO:0007669"/>
    <property type="project" value="InterPro"/>
</dbReference>
<name>A0A0S6U628_CLOBO</name>
<dbReference type="PROSITE" id="PS50893">
    <property type="entry name" value="ABC_TRANSPORTER_2"/>
    <property type="match status" value="1"/>
</dbReference>
<dbReference type="Pfam" id="PF00005">
    <property type="entry name" value="ABC_tran"/>
    <property type="match status" value="1"/>
</dbReference>
<comment type="similarity">
    <text evidence="1">Belongs to the ABC transporter superfamily.</text>
</comment>
<keyword evidence="4 6" id="KW-0067">ATP-binding</keyword>
<dbReference type="SMART" id="SM00382">
    <property type="entry name" value="AAA"/>
    <property type="match status" value="1"/>
</dbReference>
<dbReference type="InterPro" id="IPR003439">
    <property type="entry name" value="ABC_transporter-like_ATP-bd"/>
</dbReference>
<dbReference type="HOGENOM" id="CLU_000604_1_2_9"/>
<dbReference type="InterPro" id="IPR003593">
    <property type="entry name" value="AAA+_ATPase"/>
</dbReference>
<dbReference type="RefSeq" id="WP_030035426.1">
    <property type="nucleotide sequence ID" value="NZ_DF384213.1"/>
</dbReference>
<proteinExistence type="inferred from homology"/>
<protein>
    <submittedName>
        <fullName evidence="6">ABC transporter ATP-binding protein</fullName>
    </submittedName>
</protein>
<dbReference type="InterPro" id="IPR017871">
    <property type="entry name" value="ABC_transporter-like_CS"/>
</dbReference>
<dbReference type="Gene3D" id="3.40.50.300">
    <property type="entry name" value="P-loop containing nucleotide triphosphate hydrolases"/>
    <property type="match status" value="1"/>
</dbReference>
<dbReference type="PANTHER" id="PTHR43335:SF2">
    <property type="entry name" value="ABC TRANSPORTER, ATP-BINDING PROTEIN"/>
    <property type="match status" value="1"/>
</dbReference>
<evidence type="ECO:0000313" key="6">
    <source>
        <dbReference type="EMBL" id="GAE02644.1"/>
    </source>
</evidence>
<dbReference type="GO" id="GO:0005524">
    <property type="term" value="F:ATP binding"/>
    <property type="evidence" value="ECO:0007669"/>
    <property type="project" value="UniProtKB-KW"/>
</dbReference>
<keyword evidence="2" id="KW-0813">Transport</keyword>
<evidence type="ECO:0000256" key="1">
    <source>
        <dbReference type="ARBA" id="ARBA00005417"/>
    </source>
</evidence>
<dbReference type="EMBL" id="DF384213">
    <property type="protein sequence ID" value="GAE02644.1"/>
    <property type="molecule type" value="Genomic_DNA"/>
</dbReference>
<dbReference type="AlphaFoldDB" id="A0A0S6U628"/>
<evidence type="ECO:0000256" key="2">
    <source>
        <dbReference type="ARBA" id="ARBA00022448"/>
    </source>
</evidence>
<accession>A0A0S6U628</accession>
<evidence type="ECO:0000256" key="4">
    <source>
        <dbReference type="ARBA" id="ARBA00022840"/>
    </source>
</evidence>
<dbReference type="SUPFAM" id="SSF52540">
    <property type="entry name" value="P-loop containing nucleoside triphosphate hydrolases"/>
    <property type="match status" value="1"/>
</dbReference>
<dbReference type="InterPro" id="IPR027417">
    <property type="entry name" value="P-loop_NTPase"/>
</dbReference>
<sequence>MKISVENLNMIYKAGKKAGKKALNDVSLQIESPSLIGLLGPNGAGKSTLMKLLVAELIPTSGKILIDGVPLLKNERKLKASLGYLPQSFGLYDELTVWQFLDYMAALKGIKNSKKVIKEVIEKTNLTEKRKARISTLSGGQRQRVGIAQALMGNPELLIFDEPTVGLDPEERINFRNLFSKAAQDKIVLLSTHIIEDVQSVCDKLIVINHGQILFTGTPEELIVLAHNHVGVFEEKTEQRVNQEYKITSRVNTARGIACRIVAETLPDFAEAVDPTLEDAYMYLIMEKEVK</sequence>
<dbReference type="PANTHER" id="PTHR43335">
    <property type="entry name" value="ABC TRANSPORTER, ATP-BINDING PROTEIN"/>
    <property type="match status" value="1"/>
</dbReference>
<keyword evidence="3" id="KW-0547">Nucleotide-binding</keyword>